<evidence type="ECO:0000313" key="5">
    <source>
        <dbReference type="Proteomes" id="UP000229081"/>
    </source>
</evidence>
<dbReference type="UniPathway" id="UPA00539"/>
<evidence type="ECO:0000256" key="1">
    <source>
        <dbReference type="ARBA" id="ARBA00004886"/>
    </source>
</evidence>
<accession>A0A2K8MM18</accession>
<keyword evidence="5" id="KW-1185">Reference proteome</keyword>
<dbReference type="InterPro" id="IPR041881">
    <property type="entry name" value="PqqD_sf"/>
</dbReference>
<dbReference type="EMBL" id="CP024924">
    <property type="protein sequence ID" value="ATY34903.1"/>
    <property type="molecule type" value="Genomic_DNA"/>
</dbReference>
<evidence type="ECO:0000256" key="3">
    <source>
        <dbReference type="ARBA" id="ARBA00022905"/>
    </source>
</evidence>
<dbReference type="RefSeq" id="WP_100284689.1">
    <property type="nucleotide sequence ID" value="NZ_CP024924.1"/>
</dbReference>
<dbReference type="NCBIfam" id="TIGR03859">
    <property type="entry name" value="PQQ_PqqD"/>
    <property type="match status" value="1"/>
</dbReference>
<name>A0A2K8MM18_9SPHN</name>
<reference evidence="4 5" key="1">
    <citation type="submission" date="2017-11" db="EMBL/GenBank/DDBJ databases">
        <title>Complete genome sequence of Sphingomonas sp. Strain Cra20, a psychrotolerant potential plant growth promoting rhizobacteria.</title>
        <authorList>
            <person name="Luo Y."/>
        </authorList>
    </citation>
    <scope>NUCLEOTIDE SEQUENCE [LARGE SCALE GENOMIC DNA]</scope>
    <source>
        <strain evidence="4 5">Cra20</strain>
        <plasmid evidence="4 5">unnamed</plasmid>
    </source>
</reference>
<organism evidence="4 5">
    <name type="scientific">Sphingomonas psychrotolerans</name>
    <dbReference type="NCBI Taxonomy" id="1327635"/>
    <lineage>
        <taxon>Bacteria</taxon>
        <taxon>Pseudomonadati</taxon>
        <taxon>Pseudomonadota</taxon>
        <taxon>Alphaproteobacteria</taxon>
        <taxon>Sphingomonadales</taxon>
        <taxon>Sphingomonadaceae</taxon>
        <taxon>Sphingomonas</taxon>
    </lineage>
</organism>
<gene>
    <name evidence="4" type="primary">pqqD</name>
    <name evidence="4" type="ORF">CVN68_22590</name>
</gene>
<proteinExistence type="predicted"/>
<evidence type="ECO:0000256" key="2">
    <source>
        <dbReference type="ARBA" id="ARBA00011741"/>
    </source>
</evidence>
<dbReference type="InterPro" id="IPR008792">
    <property type="entry name" value="PQQD"/>
</dbReference>
<dbReference type="GO" id="GO:0048038">
    <property type="term" value="F:quinone binding"/>
    <property type="evidence" value="ECO:0007669"/>
    <property type="project" value="InterPro"/>
</dbReference>
<dbReference type="Gene3D" id="1.10.10.1150">
    <property type="entry name" value="Coenzyme PQQ synthesis protein D (PqqD)"/>
    <property type="match status" value="1"/>
</dbReference>
<evidence type="ECO:0000313" key="4">
    <source>
        <dbReference type="EMBL" id="ATY34903.1"/>
    </source>
</evidence>
<dbReference type="GO" id="GO:0018189">
    <property type="term" value="P:pyrroloquinoline quinone biosynthetic process"/>
    <property type="evidence" value="ECO:0007669"/>
    <property type="project" value="UniProtKB-UniPathway"/>
</dbReference>
<sequence>MSGESRVPRFRRGVRFRYDQVRGAWVLLAPEKLYVPDEVAVEILKLVDGERPIAAIADDLASRFDAPRELIVRDTAAALEDLSLRGALEL</sequence>
<dbReference type="InterPro" id="IPR022479">
    <property type="entry name" value="PqqD_bac"/>
</dbReference>
<comment type="pathway">
    <text evidence="1">Cofactor biosynthesis; pyrroloquinoline quinone biosynthesis.</text>
</comment>
<dbReference type="AlphaFoldDB" id="A0A2K8MM18"/>
<comment type="subunit">
    <text evidence="2">Monomer. Interacts with PqqE.</text>
</comment>
<dbReference type="Proteomes" id="UP000229081">
    <property type="component" value="Plasmid unnamed"/>
</dbReference>
<dbReference type="OrthoDB" id="7995890at2"/>
<keyword evidence="4" id="KW-0614">Plasmid</keyword>
<protein>
    <submittedName>
        <fullName evidence="4">Pyrroloquinoline quinone biosynthesis peptide chaperone PqqD</fullName>
    </submittedName>
</protein>
<dbReference type="KEGG" id="sphc:CVN68_22590"/>
<dbReference type="Pfam" id="PF05402">
    <property type="entry name" value="PqqD"/>
    <property type="match status" value="1"/>
</dbReference>
<keyword evidence="3" id="KW-0884">PQQ biosynthesis</keyword>
<geneLocation type="plasmid" evidence="4 5">
    <name>unnamed</name>
</geneLocation>